<accession>A0A8H9G3I0</accession>
<feature type="transmembrane region" description="Helical" evidence="4">
    <location>
        <begin position="414"/>
        <end position="434"/>
    </location>
</feature>
<dbReference type="InterPro" id="IPR019734">
    <property type="entry name" value="TPR_rpt"/>
</dbReference>
<organism evidence="6 7">
    <name type="scientific">Sphingobacterium cellulitidis</name>
    <dbReference type="NCBI Taxonomy" id="1768011"/>
    <lineage>
        <taxon>Bacteria</taxon>
        <taxon>Pseudomonadati</taxon>
        <taxon>Bacteroidota</taxon>
        <taxon>Sphingobacteriia</taxon>
        <taxon>Sphingobacteriales</taxon>
        <taxon>Sphingobacteriaceae</taxon>
        <taxon>Sphingobacterium</taxon>
    </lineage>
</organism>
<gene>
    <name evidence="6" type="ORF">GCM10011516_28790</name>
</gene>
<name>A0A8H9G3I0_9SPHI</name>
<proteinExistence type="predicted"/>
<dbReference type="InterPro" id="IPR011990">
    <property type="entry name" value="TPR-like_helical_dom_sf"/>
</dbReference>
<protein>
    <recommendedName>
        <fullName evidence="5">HTH araC/xylS-type domain-containing protein</fullName>
    </recommendedName>
</protein>
<comment type="caution">
    <text evidence="6">The sequence shown here is derived from an EMBL/GenBank/DDBJ whole genome shotgun (WGS) entry which is preliminary data.</text>
</comment>
<evidence type="ECO:0000313" key="7">
    <source>
        <dbReference type="Proteomes" id="UP000614460"/>
    </source>
</evidence>
<dbReference type="AlphaFoldDB" id="A0A8H9G3I0"/>
<keyword evidence="4" id="KW-0812">Transmembrane</keyword>
<evidence type="ECO:0000259" key="5">
    <source>
        <dbReference type="PROSITE" id="PS01124"/>
    </source>
</evidence>
<evidence type="ECO:0000256" key="4">
    <source>
        <dbReference type="SAM" id="Phobius"/>
    </source>
</evidence>
<dbReference type="Proteomes" id="UP000614460">
    <property type="component" value="Unassembled WGS sequence"/>
</dbReference>
<dbReference type="PANTHER" id="PTHR43280">
    <property type="entry name" value="ARAC-FAMILY TRANSCRIPTIONAL REGULATOR"/>
    <property type="match status" value="1"/>
</dbReference>
<reference evidence="6" key="1">
    <citation type="journal article" date="2014" name="Int. J. Syst. Evol. Microbiol.">
        <title>Complete genome sequence of Corynebacterium casei LMG S-19264T (=DSM 44701T), isolated from a smear-ripened cheese.</title>
        <authorList>
            <consortium name="US DOE Joint Genome Institute (JGI-PGF)"/>
            <person name="Walter F."/>
            <person name="Albersmeier A."/>
            <person name="Kalinowski J."/>
            <person name="Ruckert C."/>
        </authorList>
    </citation>
    <scope>NUCLEOTIDE SEQUENCE</scope>
    <source>
        <strain evidence="6">CGMCC 1.15966</strain>
    </source>
</reference>
<sequence length="600" mass="70033">MFFAKKLIPVIYFYDYLTVVQYMRRKYSILSCFVFINLLLSGFVTNAQNAADSLSKYSLDELIDKAFETRSTVYLDYLEKQNLNQDEKKLLYTWYYYLTADNGDLDVTLKYLQKLDSISKLTNDPNNQFNAKMGAAEVYYKKSEYAKSKEAFLQAEKFVESFDDGTDRVLAKAEYDYFYYLSGNFDVYNHNLEVGIKELQAIKTDKMPLEEKRFHINSIATLAVNLACGYILKEDFDHAEKNLKLVDDIYAENFKGDTTITFVHEILVKGKYHFFKKEFEKAIPFFKEVIDINQRKDFKEVAYMAKVFLGMAYYQLKDYQQSLDYLENAINNHMLVADYIKYEMESYRYASLASKELGDTEKTLRYSGLYMEQDEALNDNKRSTFINSFINNLEVGKLQKDISAKESTNFKLRYILFGLAVLIAGLGVVLVYQIKENKKNKKKIQDYLEQLSQNKKNKDLAHNKKEAVNQEAVVENQSKEIDDKTARILDKLEEFEEGELFVDSKMSLAFLASYLETNTITLSKIINTHKEMNFNDYINGLRIRYIIEKIKNEPKFDQYKISYLAEVSGFSSHSIFSKAFKKSTGVTPSQFLDYLKEETV</sequence>
<keyword evidence="2" id="KW-0238">DNA-binding</keyword>
<dbReference type="PANTHER" id="PTHR43280:SF34">
    <property type="entry name" value="ARAC-FAMILY TRANSCRIPTIONAL REGULATOR"/>
    <property type="match status" value="1"/>
</dbReference>
<dbReference type="InterPro" id="IPR018060">
    <property type="entry name" value="HTH_AraC"/>
</dbReference>
<dbReference type="GO" id="GO:0003700">
    <property type="term" value="F:DNA-binding transcription factor activity"/>
    <property type="evidence" value="ECO:0007669"/>
    <property type="project" value="InterPro"/>
</dbReference>
<dbReference type="SMART" id="SM00342">
    <property type="entry name" value="HTH_ARAC"/>
    <property type="match status" value="1"/>
</dbReference>
<dbReference type="PROSITE" id="PS01124">
    <property type="entry name" value="HTH_ARAC_FAMILY_2"/>
    <property type="match status" value="1"/>
</dbReference>
<dbReference type="Gene3D" id="1.25.40.10">
    <property type="entry name" value="Tetratricopeptide repeat domain"/>
    <property type="match status" value="1"/>
</dbReference>
<dbReference type="SMART" id="SM00028">
    <property type="entry name" value="TPR"/>
    <property type="match status" value="3"/>
</dbReference>
<dbReference type="SUPFAM" id="SSF46689">
    <property type="entry name" value="Homeodomain-like"/>
    <property type="match status" value="1"/>
</dbReference>
<dbReference type="SUPFAM" id="SSF48452">
    <property type="entry name" value="TPR-like"/>
    <property type="match status" value="2"/>
</dbReference>
<keyword evidence="4" id="KW-0472">Membrane</keyword>
<reference evidence="6" key="2">
    <citation type="submission" date="2020-09" db="EMBL/GenBank/DDBJ databases">
        <authorList>
            <person name="Sun Q."/>
            <person name="Zhou Y."/>
        </authorList>
    </citation>
    <scope>NUCLEOTIDE SEQUENCE</scope>
    <source>
        <strain evidence="6">CGMCC 1.15966</strain>
    </source>
</reference>
<evidence type="ECO:0000256" key="2">
    <source>
        <dbReference type="ARBA" id="ARBA00023125"/>
    </source>
</evidence>
<evidence type="ECO:0000256" key="1">
    <source>
        <dbReference type="ARBA" id="ARBA00023015"/>
    </source>
</evidence>
<keyword evidence="3" id="KW-0804">Transcription</keyword>
<evidence type="ECO:0000256" key="3">
    <source>
        <dbReference type="ARBA" id="ARBA00023163"/>
    </source>
</evidence>
<keyword evidence="7" id="KW-1185">Reference proteome</keyword>
<keyword evidence="1" id="KW-0805">Transcription regulation</keyword>
<dbReference type="Pfam" id="PF12833">
    <property type="entry name" value="HTH_18"/>
    <property type="match status" value="1"/>
</dbReference>
<dbReference type="InterPro" id="IPR009057">
    <property type="entry name" value="Homeodomain-like_sf"/>
</dbReference>
<dbReference type="Gene3D" id="1.10.10.60">
    <property type="entry name" value="Homeodomain-like"/>
    <property type="match status" value="1"/>
</dbReference>
<dbReference type="GO" id="GO:0043565">
    <property type="term" value="F:sequence-specific DNA binding"/>
    <property type="evidence" value="ECO:0007669"/>
    <property type="project" value="InterPro"/>
</dbReference>
<feature type="domain" description="HTH araC/xylS-type" evidence="5">
    <location>
        <begin position="490"/>
        <end position="594"/>
    </location>
</feature>
<dbReference type="EMBL" id="BMKM01000009">
    <property type="protein sequence ID" value="GGE29231.1"/>
    <property type="molecule type" value="Genomic_DNA"/>
</dbReference>
<evidence type="ECO:0000313" key="6">
    <source>
        <dbReference type="EMBL" id="GGE29231.1"/>
    </source>
</evidence>
<keyword evidence="4" id="KW-1133">Transmembrane helix</keyword>